<feature type="region of interest" description="Disordered" evidence="4">
    <location>
        <begin position="151"/>
        <end position="244"/>
    </location>
</feature>
<dbReference type="SUPFAM" id="SSF48403">
    <property type="entry name" value="Ankyrin repeat"/>
    <property type="match status" value="1"/>
</dbReference>
<feature type="compositionally biased region" description="Low complexity" evidence="4">
    <location>
        <begin position="322"/>
        <end position="336"/>
    </location>
</feature>
<feature type="region of interest" description="Disordered" evidence="4">
    <location>
        <begin position="585"/>
        <end position="618"/>
    </location>
</feature>
<feature type="repeat" description="ANK" evidence="3">
    <location>
        <begin position="15"/>
        <end position="47"/>
    </location>
</feature>
<feature type="compositionally biased region" description="Low complexity" evidence="4">
    <location>
        <begin position="154"/>
        <end position="166"/>
    </location>
</feature>
<feature type="compositionally biased region" description="Basic and acidic residues" evidence="4">
    <location>
        <begin position="464"/>
        <end position="480"/>
    </location>
</feature>
<dbReference type="InterPro" id="IPR036770">
    <property type="entry name" value="Ankyrin_rpt-contain_sf"/>
</dbReference>
<evidence type="ECO:0000313" key="6">
    <source>
        <dbReference type="Proteomes" id="UP000027195"/>
    </source>
</evidence>
<feature type="region of interest" description="Disordered" evidence="4">
    <location>
        <begin position="318"/>
        <end position="508"/>
    </location>
</feature>
<feature type="compositionally biased region" description="Polar residues" evidence="4">
    <location>
        <begin position="224"/>
        <end position="242"/>
    </location>
</feature>
<dbReference type="STRING" id="930990.A0A067LT75"/>
<feature type="compositionally biased region" description="Low complexity" evidence="4">
    <location>
        <begin position="347"/>
        <end position="358"/>
    </location>
</feature>
<feature type="compositionally biased region" description="Low complexity" evidence="4">
    <location>
        <begin position="750"/>
        <end position="765"/>
    </location>
</feature>
<dbReference type="Proteomes" id="UP000027195">
    <property type="component" value="Unassembled WGS sequence"/>
</dbReference>
<dbReference type="Pfam" id="PF00023">
    <property type="entry name" value="Ank"/>
    <property type="match status" value="2"/>
</dbReference>
<dbReference type="GO" id="GO:0005737">
    <property type="term" value="C:cytoplasm"/>
    <property type="evidence" value="ECO:0007669"/>
    <property type="project" value="TreeGrafter"/>
</dbReference>
<keyword evidence="1" id="KW-0677">Repeat</keyword>
<feature type="compositionally biased region" description="Polar residues" evidence="4">
    <location>
        <begin position="167"/>
        <end position="183"/>
    </location>
</feature>
<feature type="region of interest" description="Disordered" evidence="4">
    <location>
        <begin position="645"/>
        <end position="681"/>
    </location>
</feature>
<dbReference type="InParanoid" id="A0A067LT75"/>
<dbReference type="SMART" id="SM00248">
    <property type="entry name" value="ANK"/>
    <property type="match status" value="2"/>
</dbReference>
<feature type="compositionally biased region" description="Basic and acidic residues" evidence="4">
    <location>
        <begin position="93"/>
        <end position="113"/>
    </location>
</feature>
<evidence type="ECO:0000256" key="3">
    <source>
        <dbReference type="PROSITE-ProRule" id="PRU00023"/>
    </source>
</evidence>
<evidence type="ECO:0000313" key="5">
    <source>
        <dbReference type="EMBL" id="KDQ06483.1"/>
    </source>
</evidence>
<dbReference type="InterPro" id="IPR002110">
    <property type="entry name" value="Ankyrin_rpt"/>
</dbReference>
<gene>
    <name evidence="5" type="ORF">BOTBODRAFT_622007</name>
</gene>
<evidence type="ECO:0000256" key="2">
    <source>
        <dbReference type="ARBA" id="ARBA00023043"/>
    </source>
</evidence>
<proteinExistence type="predicted"/>
<dbReference type="Gene3D" id="1.25.40.20">
    <property type="entry name" value="Ankyrin repeat-containing domain"/>
    <property type="match status" value="1"/>
</dbReference>
<feature type="repeat" description="ANK" evidence="3">
    <location>
        <begin position="67"/>
        <end position="99"/>
    </location>
</feature>
<feature type="non-terminal residue" evidence="5">
    <location>
        <position position="1"/>
    </location>
</feature>
<feature type="compositionally biased region" description="Polar residues" evidence="4">
    <location>
        <begin position="725"/>
        <end position="749"/>
    </location>
</feature>
<protein>
    <submittedName>
        <fullName evidence="5">Uncharacterized protein</fullName>
    </submittedName>
</protein>
<dbReference type="AlphaFoldDB" id="A0A067LT75"/>
<feature type="compositionally biased region" description="Gly residues" evidence="4">
    <location>
        <begin position="531"/>
        <end position="552"/>
    </location>
</feature>
<feature type="region of interest" description="Disordered" evidence="4">
    <location>
        <begin position="527"/>
        <end position="565"/>
    </location>
</feature>
<dbReference type="PANTHER" id="PTHR24198">
    <property type="entry name" value="ANKYRIN REPEAT AND PROTEIN KINASE DOMAIN-CONTAINING PROTEIN"/>
    <property type="match status" value="1"/>
</dbReference>
<evidence type="ECO:0000256" key="1">
    <source>
        <dbReference type="ARBA" id="ARBA00022737"/>
    </source>
</evidence>
<keyword evidence="6" id="KW-1185">Reference proteome</keyword>
<organism evidence="5 6">
    <name type="scientific">Botryobasidium botryosum (strain FD-172 SS1)</name>
    <dbReference type="NCBI Taxonomy" id="930990"/>
    <lineage>
        <taxon>Eukaryota</taxon>
        <taxon>Fungi</taxon>
        <taxon>Dikarya</taxon>
        <taxon>Basidiomycota</taxon>
        <taxon>Agaricomycotina</taxon>
        <taxon>Agaricomycetes</taxon>
        <taxon>Cantharellales</taxon>
        <taxon>Botryobasidiaceae</taxon>
        <taxon>Botryobasidium</taxon>
    </lineage>
</organism>
<reference evidence="6" key="1">
    <citation type="journal article" date="2014" name="Proc. Natl. Acad. Sci. U.S.A.">
        <title>Extensive sampling of basidiomycete genomes demonstrates inadequacy of the white-rot/brown-rot paradigm for wood decay fungi.</title>
        <authorList>
            <person name="Riley R."/>
            <person name="Salamov A.A."/>
            <person name="Brown D.W."/>
            <person name="Nagy L.G."/>
            <person name="Floudas D."/>
            <person name="Held B.W."/>
            <person name="Levasseur A."/>
            <person name="Lombard V."/>
            <person name="Morin E."/>
            <person name="Otillar R."/>
            <person name="Lindquist E.A."/>
            <person name="Sun H."/>
            <person name="LaButti K.M."/>
            <person name="Schmutz J."/>
            <person name="Jabbour D."/>
            <person name="Luo H."/>
            <person name="Baker S.E."/>
            <person name="Pisabarro A.G."/>
            <person name="Walton J.D."/>
            <person name="Blanchette R.A."/>
            <person name="Henrissat B."/>
            <person name="Martin F."/>
            <person name="Cullen D."/>
            <person name="Hibbett D.S."/>
            <person name="Grigoriev I.V."/>
        </authorList>
    </citation>
    <scope>NUCLEOTIDE SEQUENCE [LARGE SCALE GENOMIC DNA]</scope>
    <source>
        <strain evidence="6">FD-172 SS1</strain>
    </source>
</reference>
<feature type="compositionally biased region" description="Acidic residues" evidence="4">
    <location>
        <begin position="417"/>
        <end position="428"/>
    </location>
</feature>
<accession>A0A067LT75</accession>
<keyword evidence="2 3" id="KW-0040">ANK repeat</keyword>
<dbReference type="OrthoDB" id="194358at2759"/>
<sequence>QYALTHGQPANSVLDGVLPLHAACSGGNEIVVKLLLDHGADVNAPRLPRRYSNEKYKSSSGMIVGSSGSTPLHFAAANGHIPVVRLLLARGANPDKTDKHGVKPEDLARSSGREDVVAALQAWSSAARPESPPSPPRRIQVQRSLDNLFHLRKPNTQNTSSQPSTSRHSTLDATYPQNAQLSPDINEMSLPPRRPSLPFALGSPGTIAPELSSSPDNTSKRRGSTSSTPPTNIGTAAATGSTGMRRLGSKISLLNLFRKGSENPTPSDADRGLTMSAAADEVEDRRKSIESVRNLSAQLVQDPQWQEYTRGLAAATHPHPLASNATTNNTNTSTAAVPVPGRSRAHSNASSLSVGSSSPTMGANLQHWYRSRKRSEVTSPSPLATGWSQSNTSTGPSGESSSSTQRDGADAAASAFDSDEWVEGEGDEFGVVKRRRPSGSNYLGLESHQNPSSPTPAPALVSHAQDESDSDGKHADENKRSPSTRVNSHSHSRMRPPTRLTSSPRMGTTKVLMVDAALSNSRLGFERVDSGGSGSGSGGSGSNSGFGSGLGMGSTVPRSAPPDLVRYPTSVTMGLGLGMMGGAVKEHESQGEVQEKGEDEGVGKGVGEEDGECEGESTHEDEIADAVGEPMWEHRSRANSDLARFVSGSGSGSMSPRSQGHSYYDGGGSHRAESSAGSGYGRELPLVESEKEAGGQGDEVIVYHPTLSTAKTPTRTDSARLRGDSVSSMSTDGSTHAWNMLSSSETTDTATSGVSSALSSQSIAGSGTGSMQTQVRPGPRPLSGHFSSLSSAIASSTSASASERELGSGSAGIASSISSSLRGVSSHAQAQSLVQKTQKQILDFADTPDSEDSGPSLAERLAAYGESLEIERQYVTFFYLPFGGLGWGI</sequence>
<feature type="compositionally biased region" description="Low complexity" evidence="4">
    <location>
        <begin position="390"/>
        <end position="416"/>
    </location>
</feature>
<dbReference type="EMBL" id="KL198134">
    <property type="protein sequence ID" value="KDQ06483.1"/>
    <property type="molecule type" value="Genomic_DNA"/>
</dbReference>
<feature type="compositionally biased region" description="Basic and acidic residues" evidence="4">
    <location>
        <begin position="585"/>
        <end position="602"/>
    </location>
</feature>
<feature type="compositionally biased region" description="Polar residues" evidence="4">
    <location>
        <begin position="377"/>
        <end position="389"/>
    </location>
</feature>
<evidence type="ECO:0000256" key="4">
    <source>
        <dbReference type="SAM" id="MobiDB-lite"/>
    </source>
</evidence>
<dbReference type="PANTHER" id="PTHR24198:SF165">
    <property type="entry name" value="ANKYRIN REPEAT-CONTAINING PROTEIN-RELATED"/>
    <property type="match status" value="1"/>
</dbReference>
<feature type="region of interest" description="Disordered" evidence="4">
    <location>
        <begin position="706"/>
        <end position="787"/>
    </location>
</feature>
<dbReference type="PROSITE" id="PS50088">
    <property type="entry name" value="ANK_REPEAT"/>
    <property type="match status" value="2"/>
</dbReference>
<dbReference type="PROSITE" id="PS50297">
    <property type="entry name" value="ANK_REP_REGION"/>
    <property type="match status" value="2"/>
</dbReference>
<name>A0A067LT75_BOTB1</name>
<dbReference type="HOGENOM" id="CLU_324817_0_0_1"/>
<feature type="compositionally biased region" description="Polar residues" evidence="4">
    <location>
        <begin position="706"/>
        <end position="716"/>
    </location>
</feature>
<feature type="region of interest" description="Disordered" evidence="4">
    <location>
        <begin position="92"/>
        <end position="113"/>
    </location>
</feature>